<dbReference type="InterPro" id="IPR011356">
    <property type="entry name" value="Leucine_aapep/pepB"/>
</dbReference>
<organism evidence="8">
    <name type="scientific">marine metagenome</name>
    <dbReference type="NCBI Taxonomy" id="408172"/>
    <lineage>
        <taxon>unclassified sequences</taxon>
        <taxon>metagenomes</taxon>
        <taxon>ecological metagenomes</taxon>
    </lineage>
</organism>
<feature type="domain" description="Cytosol aminopeptidase" evidence="7">
    <location>
        <begin position="333"/>
        <end position="340"/>
    </location>
</feature>
<dbReference type="Gene3D" id="3.40.220.10">
    <property type="entry name" value="Leucine Aminopeptidase, subunit E, domain 1"/>
    <property type="match status" value="1"/>
</dbReference>
<dbReference type="Pfam" id="PF00883">
    <property type="entry name" value="Peptidase_M17"/>
    <property type="match status" value="1"/>
</dbReference>
<dbReference type="InterPro" id="IPR043472">
    <property type="entry name" value="Macro_dom-like"/>
</dbReference>
<dbReference type="PRINTS" id="PR00481">
    <property type="entry name" value="LAMNOPPTDASE"/>
</dbReference>
<accession>A0A381PS35</accession>
<proteinExistence type="inferred from homology"/>
<name>A0A381PS35_9ZZZZ</name>
<dbReference type="GO" id="GO:0030145">
    <property type="term" value="F:manganese ion binding"/>
    <property type="evidence" value="ECO:0007669"/>
    <property type="project" value="InterPro"/>
</dbReference>
<keyword evidence="4" id="KW-0031">Aminopeptidase</keyword>
<dbReference type="SUPFAM" id="SSF52949">
    <property type="entry name" value="Macro domain-like"/>
    <property type="match status" value="1"/>
</dbReference>
<dbReference type="SUPFAM" id="SSF53187">
    <property type="entry name" value="Zn-dependent exopeptidases"/>
    <property type="match status" value="1"/>
</dbReference>
<dbReference type="GO" id="GO:0005737">
    <property type="term" value="C:cytoplasm"/>
    <property type="evidence" value="ECO:0007669"/>
    <property type="project" value="InterPro"/>
</dbReference>
<dbReference type="Gene3D" id="3.40.630.10">
    <property type="entry name" value="Zn peptidases"/>
    <property type="match status" value="1"/>
</dbReference>
<evidence type="ECO:0000256" key="1">
    <source>
        <dbReference type="ARBA" id="ARBA00000135"/>
    </source>
</evidence>
<dbReference type="PANTHER" id="PTHR11963:SF23">
    <property type="entry name" value="CYTOSOL AMINOPEPTIDASE"/>
    <property type="match status" value="1"/>
</dbReference>
<dbReference type="InterPro" id="IPR023042">
    <property type="entry name" value="Peptidase_M17_leu_NH2_pept"/>
</dbReference>
<sequence>MKYSTKVGNAGEFKTGCLIATPARARTIFRTTKHRDYVERATTNSAHGKTVVLALPDEIEHLLIVGADERTQSESDFRKNVEAASTALAQLPVPNAVWHLNDIDVTNHDVYWKTRNALAVLSGALYRFNEHKSHPDKDSHVRRVSIHTDRRTRANTLRAIRHAQALDAGLELAKNLGNQPPNICNPVYLARESRKFGRLPKTSVRVLDEKQMQAMGMGAFMSVTRGSENSGKMIVVRYSGGRKGDAPIALIGKGITFDSGGISLKSGAGMDEMKFDMAGAASVLGATRAAIDAKLPLNVLCIVAAAENMPSGKASRPGDIVTTHSGKTVEILNTDAEGRLVLCDAISYAKTMKPAVIVDVATLTGACVVALGSHASALYSNDDALTRSLEVAGQYIQDRVWHMPLWDEYQQQLSSPFADMSNIGGREAGSITAACFLSRFAGSVKWAHLDIAGTAYRGGVRKGSTGRPVPLLFQYLIDQLS</sequence>
<evidence type="ECO:0000256" key="4">
    <source>
        <dbReference type="ARBA" id="ARBA00022438"/>
    </source>
</evidence>
<dbReference type="GO" id="GO:0006508">
    <property type="term" value="P:proteolysis"/>
    <property type="evidence" value="ECO:0007669"/>
    <property type="project" value="UniProtKB-KW"/>
</dbReference>
<keyword evidence="5" id="KW-0645">Protease</keyword>
<dbReference type="InterPro" id="IPR000819">
    <property type="entry name" value="Peptidase_M17_C"/>
</dbReference>
<comment type="similarity">
    <text evidence="2">Belongs to the peptidase M17 family.</text>
</comment>
<dbReference type="GO" id="GO:0070006">
    <property type="term" value="F:metalloaminopeptidase activity"/>
    <property type="evidence" value="ECO:0007669"/>
    <property type="project" value="InterPro"/>
</dbReference>
<dbReference type="PROSITE" id="PS00631">
    <property type="entry name" value="CYTOSOL_AP"/>
    <property type="match status" value="1"/>
</dbReference>
<dbReference type="EMBL" id="UINC01001058">
    <property type="protein sequence ID" value="SUZ69288.1"/>
    <property type="molecule type" value="Genomic_DNA"/>
</dbReference>
<comment type="catalytic activity">
    <reaction evidence="1">
        <text>Release of an N-terminal amino acid, Xaa-|-Yaa-, in which Xaa is preferably Leu, but may be other amino acids including Pro although not Arg or Lys, and Yaa may be Pro. Amino acid amides and methyl esters are also readily hydrolyzed, but rates on arylamides are exceedingly low.</text>
        <dbReference type="EC" id="3.4.11.1"/>
    </reaction>
</comment>
<protein>
    <recommendedName>
        <fullName evidence="3">leucyl aminopeptidase</fullName>
        <ecNumber evidence="3">3.4.11.1</ecNumber>
    </recommendedName>
</protein>
<reference evidence="8" key="1">
    <citation type="submission" date="2018-05" db="EMBL/GenBank/DDBJ databases">
        <authorList>
            <person name="Lanie J.A."/>
            <person name="Ng W.-L."/>
            <person name="Kazmierczak K.M."/>
            <person name="Andrzejewski T.M."/>
            <person name="Davidsen T.M."/>
            <person name="Wayne K.J."/>
            <person name="Tettelin H."/>
            <person name="Glass J.I."/>
            <person name="Rusch D."/>
            <person name="Podicherti R."/>
            <person name="Tsui H.-C.T."/>
            <person name="Winkler M.E."/>
        </authorList>
    </citation>
    <scope>NUCLEOTIDE SEQUENCE</scope>
</reference>
<dbReference type="InterPro" id="IPR008283">
    <property type="entry name" value="Peptidase_M17_N"/>
</dbReference>
<keyword evidence="6" id="KW-0378">Hydrolase</keyword>
<dbReference type="HAMAP" id="MF_00181">
    <property type="entry name" value="Cytosol_peptidase_M17"/>
    <property type="match status" value="1"/>
</dbReference>
<dbReference type="PANTHER" id="PTHR11963">
    <property type="entry name" value="LEUCINE AMINOPEPTIDASE-RELATED"/>
    <property type="match status" value="1"/>
</dbReference>
<gene>
    <name evidence="8" type="ORF">METZ01_LOCUS22142</name>
</gene>
<evidence type="ECO:0000313" key="8">
    <source>
        <dbReference type="EMBL" id="SUZ69288.1"/>
    </source>
</evidence>
<evidence type="ECO:0000256" key="3">
    <source>
        <dbReference type="ARBA" id="ARBA00012565"/>
    </source>
</evidence>
<dbReference type="CDD" id="cd00433">
    <property type="entry name" value="Peptidase_M17"/>
    <property type="match status" value="1"/>
</dbReference>
<dbReference type="EC" id="3.4.11.1" evidence="3"/>
<dbReference type="Pfam" id="PF02789">
    <property type="entry name" value="Peptidase_M17_N"/>
    <property type="match status" value="1"/>
</dbReference>
<evidence type="ECO:0000256" key="2">
    <source>
        <dbReference type="ARBA" id="ARBA00009528"/>
    </source>
</evidence>
<evidence type="ECO:0000256" key="6">
    <source>
        <dbReference type="ARBA" id="ARBA00022801"/>
    </source>
</evidence>
<evidence type="ECO:0000259" key="7">
    <source>
        <dbReference type="PROSITE" id="PS00631"/>
    </source>
</evidence>
<evidence type="ECO:0000256" key="5">
    <source>
        <dbReference type="ARBA" id="ARBA00022670"/>
    </source>
</evidence>
<dbReference type="AlphaFoldDB" id="A0A381PS35"/>
<dbReference type="NCBIfam" id="NF002074">
    <property type="entry name" value="PRK00913.1-4"/>
    <property type="match status" value="1"/>
</dbReference>